<dbReference type="Pfam" id="PF06182">
    <property type="entry name" value="ABC2_membrane_6"/>
    <property type="match status" value="1"/>
</dbReference>
<keyword evidence="1" id="KW-1133">Transmembrane helix</keyword>
<keyword evidence="1" id="KW-0472">Membrane</keyword>
<feature type="transmembrane region" description="Helical" evidence="1">
    <location>
        <begin position="229"/>
        <end position="251"/>
    </location>
</feature>
<feature type="transmembrane region" description="Helical" evidence="1">
    <location>
        <begin position="63"/>
        <end position="90"/>
    </location>
</feature>
<dbReference type="AlphaFoldDB" id="A0A855MUE8"/>
<feature type="transmembrane region" description="Helical" evidence="1">
    <location>
        <begin position="21"/>
        <end position="51"/>
    </location>
</feature>
<proteinExistence type="predicted"/>
<dbReference type="Proteomes" id="UP000237502">
    <property type="component" value="Unassembled WGS sequence"/>
</dbReference>
<name>A0A855MUE8_9BACT</name>
<dbReference type="PANTHER" id="PTHR36833:SF1">
    <property type="entry name" value="INTEGRAL MEMBRANE TRANSPORT PROTEIN"/>
    <property type="match status" value="1"/>
</dbReference>
<evidence type="ECO:0000313" key="2">
    <source>
        <dbReference type="EMBL" id="POZ89280.1"/>
    </source>
</evidence>
<feature type="transmembrane region" description="Helical" evidence="1">
    <location>
        <begin position="148"/>
        <end position="172"/>
    </location>
</feature>
<dbReference type="EMBL" id="JAHC01000005">
    <property type="protein sequence ID" value="POZ89280.1"/>
    <property type="molecule type" value="Genomic_DNA"/>
</dbReference>
<evidence type="ECO:0000256" key="1">
    <source>
        <dbReference type="SAM" id="Phobius"/>
    </source>
</evidence>
<protein>
    <submittedName>
        <fullName evidence="2">ABC transporter permease</fullName>
    </submittedName>
</protein>
<feature type="transmembrane region" description="Helical" evidence="1">
    <location>
        <begin position="118"/>
        <end position="136"/>
    </location>
</feature>
<dbReference type="PANTHER" id="PTHR36833">
    <property type="entry name" value="SLR0610 PROTEIN-RELATED"/>
    <property type="match status" value="1"/>
</dbReference>
<sequence>MQKYIKIYKTTFKLNLKSLMIYDVDFIMGVIAMLIKTVINFSMLLILFTIITNIEGWTFEEMLFIYGFSTTAFAIWHCFFIETITIPYYIKTGEFDRFLMKPYNPLFLIMIEGFDEDGWGELFFGIIISIISIIKLKVFNPLLLFLPILWIIASLVYAGISILLSTISFFTIDNLDITDVTMQLNDFSKYPLSIYNISLKFIFTFIIPIGFTAYYPSLVIIEGPTKDNILLVIGTILFGIGFFILSCCIWMRCLKRYTSSGY</sequence>
<gene>
    <name evidence="2" type="ORF">AA80_01245</name>
</gene>
<accession>A0A855MUE8</accession>
<keyword evidence="1" id="KW-0812">Transmembrane</keyword>
<comment type="caution">
    <text evidence="2">The sequence shown here is derived from an EMBL/GenBank/DDBJ whole genome shotgun (WGS) entry which is preliminary data.</text>
</comment>
<organism evidence="2 3">
    <name type="scientific">Petrotoga sibirica DSM 13575</name>
    <dbReference type="NCBI Taxonomy" id="1122956"/>
    <lineage>
        <taxon>Bacteria</taxon>
        <taxon>Thermotogati</taxon>
        <taxon>Thermotogota</taxon>
        <taxon>Thermotogae</taxon>
        <taxon>Petrotogales</taxon>
        <taxon>Petrotogaceae</taxon>
        <taxon>Petrotoga</taxon>
    </lineage>
</organism>
<feature type="transmembrane region" description="Helical" evidence="1">
    <location>
        <begin position="193"/>
        <end position="217"/>
    </location>
</feature>
<evidence type="ECO:0000313" key="3">
    <source>
        <dbReference type="Proteomes" id="UP000237502"/>
    </source>
</evidence>
<dbReference type="InterPro" id="IPR010390">
    <property type="entry name" value="ABC-2_transporter-like"/>
</dbReference>
<reference evidence="2 3" key="1">
    <citation type="submission" date="2014-01" db="EMBL/GenBank/DDBJ databases">
        <title>Comparative genomics of Petrotoga.</title>
        <authorList>
            <person name="Chow K."/>
            <person name="Charchuk R."/>
            <person name="Nesbo C.L."/>
        </authorList>
    </citation>
    <scope>NUCLEOTIDE SEQUENCE [LARGE SCALE GENOMIC DNA]</scope>
    <source>
        <strain evidence="2 3">DSM 13575</strain>
    </source>
</reference>